<organism evidence="3 7">
    <name type="scientific">Brevibacterium casei</name>
    <dbReference type="NCBI Taxonomy" id="33889"/>
    <lineage>
        <taxon>Bacteria</taxon>
        <taxon>Bacillati</taxon>
        <taxon>Actinomycetota</taxon>
        <taxon>Actinomycetes</taxon>
        <taxon>Micrococcales</taxon>
        <taxon>Brevibacteriaceae</taxon>
        <taxon>Brevibacterium</taxon>
    </lineage>
</organism>
<evidence type="ECO:0000313" key="3">
    <source>
        <dbReference type="EMBL" id="QPS33716.1"/>
    </source>
</evidence>
<dbReference type="Proteomes" id="UP000594979">
    <property type="component" value="Chromosome"/>
</dbReference>
<evidence type="ECO:0000313" key="2">
    <source>
        <dbReference type="EMBL" id="KZE22219.1"/>
    </source>
</evidence>
<evidence type="ECO:0000313" key="5">
    <source>
        <dbReference type="Proteomes" id="UP000076612"/>
    </source>
</evidence>
<evidence type="ECO:0000256" key="1">
    <source>
        <dbReference type="SAM" id="MobiDB-lite"/>
    </source>
</evidence>
<sequence length="204" mass="21628">MSTPAPRLVTWENGTDLVIEMPLSVAPDATWAALTDGTRASEWFAPFTVDGDTVTLELEGTESADSAIVGEILSCEADEHVLVEFPDFGVLGIQLLPVEVVPDLPVEAGPEAAAVSAMGVVPAGTVLVFTQSAADEERARRTAAQFGPMWDTHLRMFARTLGLDVPEASEDELEAVYADLDLEVDDEAEDALGDDDLGDDGGPR</sequence>
<feature type="region of interest" description="Disordered" evidence="1">
    <location>
        <begin position="184"/>
        <end position="204"/>
    </location>
</feature>
<dbReference type="RefSeq" id="WP_063249330.1">
    <property type="nucleotide sequence ID" value="NZ_CAACXN010000015.1"/>
</dbReference>
<dbReference type="Gene3D" id="3.30.530.20">
    <property type="match status" value="1"/>
</dbReference>
<protein>
    <recommendedName>
        <fullName evidence="8">Activator of Hsp90 ATPase homolog 1-like protein</fullName>
    </recommendedName>
</protein>
<reference evidence="3 7" key="4">
    <citation type="submission" date="2020-12" db="EMBL/GenBank/DDBJ databases">
        <title>FDA dAtabase for Regulatory Grade micrObial Sequences (FDA-ARGOS): Supporting development and validation of Infectious Disease Dx tests.</title>
        <authorList>
            <person name="Sproer C."/>
            <person name="Gronow S."/>
            <person name="Severitt S."/>
            <person name="Schroder I."/>
            <person name="Tallon L."/>
            <person name="Sadzewicz L."/>
            <person name="Zhao X."/>
            <person name="Boylan J."/>
            <person name="Ott S."/>
            <person name="Bowen H."/>
            <person name="Vavikolanu K."/>
            <person name="Mehta A."/>
            <person name="Aluvathingal J."/>
            <person name="Nadendla S."/>
            <person name="Lowell S."/>
            <person name="Myers T."/>
            <person name="Yan Y."/>
            <person name="Sichtig H."/>
        </authorList>
    </citation>
    <scope>NUCLEOTIDE SEQUENCE [LARGE SCALE GENOMIC DNA]</scope>
    <source>
        <strain evidence="3 7">FDAARGOS_902</strain>
    </source>
</reference>
<dbReference type="EMBL" id="CAACXN010000015">
    <property type="protein sequence ID" value="VEW14082.1"/>
    <property type="molecule type" value="Genomic_DNA"/>
</dbReference>
<dbReference type="STRING" id="33889.AVW13_08020"/>
<evidence type="ECO:0000313" key="4">
    <source>
        <dbReference type="EMBL" id="VEW14082.1"/>
    </source>
</evidence>
<dbReference type="KEGG" id="bcau:I6G59_17695"/>
<dbReference type="EMBL" id="CP065682">
    <property type="protein sequence ID" value="QPS33716.1"/>
    <property type="molecule type" value="Genomic_DNA"/>
</dbReference>
<evidence type="ECO:0008006" key="8">
    <source>
        <dbReference type="Google" id="ProtNLM"/>
    </source>
</evidence>
<gene>
    <name evidence="2" type="ORF">AVW13_08020</name>
    <name evidence="3" type="ORF">I6G59_17695</name>
    <name evidence="4" type="ORF">NCTC12391_02240</name>
</gene>
<dbReference type="SUPFAM" id="SSF55961">
    <property type="entry name" value="Bet v1-like"/>
    <property type="match status" value="1"/>
</dbReference>
<reference evidence="4 6" key="3">
    <citation type="submission" date="2019-02" db="EMBL/GenBank/DDBJ databases">
        <authorList>
            <consortium name="Pathogen Informatics"/>
        </authorList>
    </citation>
    <scope>NUCLEOTIDE SEQUENCE [LARGE SCALE GENOMIC DNA]</scope>
    <source>
        <strain evidence="4 6">3012STDY7078520</strain>
    </source>
</reference>
<evidence type="ECO:0000313" key="7">
    <source>
        <dbReference type="Proteomes" id="UP000594979"/>
    </source>
</evidence>
<accession>A0A165EBL0</accession>
<dbReference type="Proteomes" id="UP000386281">
    <property type="component" value="Unassembled WGS sequence"/>
</dbReference>
<dbReference type="InterPro" id="IPR023393">
    <property type="entry name" value="START-like_dom_sf"/>
</dbReference>
<reference evidence="5" key="1">
    <citation type="submission" date="2016-01" db="EMBL/GenBank/DDBJ databases">
        <title>Draft genome of Chromobacterium sp. F49.</title>
        <authorList>
            <person name="Hong K.W."/>
        </authorList>
    </citation>
    <scope>NUCLEOTIDE SEQUENCE [LARGE SCALE GENOMIC DNA]</scope>
    <source>
        <strain evidence="5">M40</strain>
    </source>
</reference>
<evidence type="ECO:0000313" key="6">
    <source>
        <dbReference type="Proteomes" id="UP000386281"/>
    </source>
</evidence>
<proteinExistence type="predicted"/>
<dbReference type="Proteomes" id="UP000076612">
    <property type="component" value="Unassembled WGS sequence"/>
</dbReference>
<dbReference type="AlphaFoldDB" id="A0A165EBL0"/>
<dbReference type="EMBL" id="LQQR01000011">
    <property type="protein sequence ID" value="KZE22219.1"/>
    <property type="molecule type" value="Genomic_DNA"/>
</dbReference>
<name>A0A165EBL0_9MICO</name>
<reference evidence="2" key="2">
    <citation type="submission" date="2016-01" db="EMBL/GenBank/DDBJ databases">
        <authorList>
            <person name="Hong K.W."/>
        </authorList>
    </citation>
    <scope>NUCLEOTIDE SEQUENCE</scope>
    <source>
        <strain evidence="2">M40</strain>
    </source>
</reference>